<keyword evidence="2" id="KW-0472">Membrane</keyword>
<accession>A0A0V0U5H1</accession>
<feature type="transmembrane region" description="Helical" evidence="2">
    <location>
        <begin position="28"/>
        <end position="48"/>
    </location>
</feature>
<protein>
    <submittedName>
        <fullName evidence="3">Uncharacterized protein</fullName>
    </submittedName>
</protein>
<evidence type="ECO:0000313" key="3">
    <source>
        <dbReference type="EMBL" id="KRX46511.1"/>
    </source>
</evidence>
<dbReference type="AlphaFoldDB" id="A0A0V0U5H1"/>
<evidence type="ECO:0000256" key="1">
    <source>
        <dbReference type="SAM" id="MobiDB-lite"/>
    </source>
</evidence>
<sequence length="77" mass="8306">MRQIDDDACSWLAASFTLSTLMGSRENIFILIYPEYFLQLGCCFLIFVRLKKQQVSNTTNSSSSRSSSGGSVGGGGG</sequence>
<keyword evidence="2" id="KW-1133">Transmembrane helix</keyword>
<keyword evidence="2" id="KW-0812">Transmembrane</keyword>
<evidence type="ECO:0000256" key="2">
    <source>
        <dbReference type="SAM" id="Phobius"/>
    </source>
</evidence>
<proteinExistence type="predicted"/>
<keyword evidence="4" id="KW-1185">Reference proteome</keyword>
<comment type="caution">
    <text evidence="3">The sequence shown here is derived from an EMBL/GenBank/DDBJ whole genome shotgun (WGS) entry which is preliminary data.</text>
</comment>
<name>A0A0V0U5H1_9BILA</name>
<gene>
    <name evidence="3" type="ORF">T05_2485</name>
</gene>
<reference evidence="3 4" key="1">
    <citation type="submission" date="2015-01" db="EMBL/GenBank/DDBJ databases">
        <title>Evolution of Trichinella species and genotypes.</title>
        <authorList>
            <person name="Korhonen P.K."/>
            <person name="Edoardo P."/>
            <person name="Giuseppe L.R."/>
            <person name="Gasser R.B."/>
        </authorList>
    </citation>
    <scope>NUCLEOTIDE SEQUENCE [LARGE SCALE GENOMIC DNA]</scope>
    <source>
        <strain evidence="3">ISS417</strain>
    </source>
</reference>
<dbReference type="EMBL" id="JYDJ01000057">
    <property type="protein sequence ID" value="KRX46511.1"/>
    <property type="molecule type" value="Genomic_DNA"/>
</dbReference>
<evidence type="ECO:0000313" key="4">
    <source>
        <dbReference type="Proteomes" id="UP000055048"/>
    </source>
</evidence>
<organism evidence="3 4">
    <name type="scientific">Trichinella murrelli</name>
    <dbReference type="NCBI Taxonomy" id="144512"/>
    <lineage>
        <taxon>Eukaryota</taxon>
        <taxon>Metazoa</taxon>
        <taxon>Ecdysozoa</taxon>
        <taxon>Nematoda</taxon>
        <taxon>Enoplea</taxon>
        <taxon>Dorylaimia</taxon>
        <taxon>Trichinellida</taxon>
        <taxon>Trichinellidae</taxon>
        <taxon>Trichinella</taxon>
    </lineage>
</organism>
<feature type="region of interest" description="Disordered" evidence="1">
    <location>
        <begin position="55"/>
        <end position="77"/>
    </location>
</feature>
<dbReference type="Proteomes" id="UP000055048">
    <property type="component" value="Unassembled WGS sequence"/>
</dbReference>